<evidence type="ECO:0000256" key="4">
    <source>
        <dbReference type="ARBA" id="ARBA00023157"/>
    </source>
</evidence>
<dbReference type="PROSITE" id="PS50835">
    <property type="entry name" value="IG_LIKE"/>
    <property type="match status" value="3"/>
</dbReference>
<feature type="disulfide bond" evidence="6">
    <location>
        <begin position="196"/>
        <end position="205"/>
    </location>
</feature>
<evidence type="ECO:0000256" key="3">
    <source>
        <dbReference type="ARBA" id="ARBA00022737"/>
    </source>
</evidence>
<dbReference type="GO" id="GO:0051240">
    <property type="term" value="P:positive regulation of multicellular organismal process"/>
    <property type="evidence" value="ECO:0007669"/>
    <property type="project" value="UniProtKB-ARBA"/>
</dbReference>
<dbReference type="GO" id="GO:0005886">
    <property type="term" value="C:plasma membrane"/>
    <property type="evidence" value="ECO:0007669"/>
    <property type="project" value="TreeGrafter"/>
</dbReference>
<name>A0A8B6F898_MYTGA</name>
<keyword evidence="3" id="KW-0677">Repeat</keyword>
<keyword evidence="2" id="KW-0732">Signal</keyword>
<keyword evidence="10" id="KW-1185">Reference proteome</keyword>
<dbReference type="Pfam" id="PF13927">
    <property type="entry name" value="Ig_3"/>
    <property type="match status" value="2"/>
</dbReference>
<accession>A0A8B6F898</accession>
<dbReference type="PROSITE" id="PS00010">
    <property type="entry name" value="ASX_HYDROXYL"/>
    <property type="match status" value="3"/>
</dbReference>
<evidence type="ECO:0000313" key="9">
    <source>
        <dbReference type="EMBL" id="VDI45895.1"/>
    </source>
</evidence>
<dbReference type="PANTHER" id="PTHR24049:SF22">
    <property type="entry name" value="DROSOPHILA CRUMBS HOMOLOG"/>
    <property type="match status" value="1"/>
</dbReference>
<evidence type="ECO:0000256" key="5">
    <source>
        <dbReference type="ARBA" id="ARBA00023180"/>
    </source>
</evidence>
<proteinExistence type="predicted"/>
<gene>
    <name evidence="9" type="ORF">MGAL_10B003211</name>
</gene>
<dbReference type="Pfam" id="PF07679">
    <property type="entry name" value="I-set"/>
    <property type="match status" value="1"/>
</dbReference>
<dbReference type="InterPro" id="IPR000742">
    <property type="entry name" value="EGF"/>
</dbReference>
<feature type="domain" description="Ig-like" evidence="8">
    <location>
        <begin position="247"/>
        <end position="331"/>
    </location>
</feature>
<dbReference type="AlphaFoldDB" id="A0A8B6F898"/>
<keyword evidence="4 6" id="KW-1015">Disulfide bond</keyword>
<evidence type="ECO:0000259" key="7">
    <source>
        <dbReference type="PROSITE" id="PS50026"/>
    </source>
</evidence>
<dbReference type="InterPro" id="IPR013783">
    <property type="entry name" value="Ig-like_fold"/>
</dbReference>
<dbReference type="SMART" id="SM00181">
    <property type="entry name" value="EGF"/>
    <property type="match status" value="5"/>
</dbReference>
<dbReference type="EMBL" id="UYJE01006422">
    <property type="protein sequence ID" value="VDI45895.1"/>
    <property type="molecule type" value="Genomic_DNA"/>
</dbReference>
<feature type="domain" description="Ig-like" evidence="8">
    <location>
        <begin position="431"/>
        <end position="517"/>
    </location>
</feature>
<dbReference type="InterPro" id="IPR001881">
    <property type="entry name" value="EGF-like_Ca-bd_dom"/>
</dbReference>
<feature type="domain" description="EGF-like" evidence="7">
    <location>
        <begin position="133"/>
        <end position="169"/>
    </location>
</feature>
<dbReference type="Pfam" id="PF00008">
    <property type="entry name" value="EGF"/>
    <property type="match status" value="5"/>
</dbReference>
<dbReference type="InterPro" id="IPR007110">
    <property type="entry name" value="Ig-like_dom"/>
</dbReference>
<dbReference type="SMART" id="SM00409">
    <property type="entry name" value="IG"/>
    <property type="match status" value="3"/>
</dbReference>
<feature type="domain" description="EGF-like" evidence="7">
    <location>
        <begin position="59"/>
        <end position="93"/>
    </location>
</feature>
<dbReference type="GO" id="GO:0045197">
    <property type="term" value="P:establishment or maintenance of epithelial cell apical/basal polarity"/>
    <property type="evidence" value="ECO:0007669"/>
    <property type="project" value="TreeGrafter"/>
</dbReference>
<evidence type="ECO:0000313" key="10">
    <source>
        <dbReference type="Proteomes" id="UP000596742"/>
    </source>
</evidence>
<keyword evidence="1 6" id="KW-0245">EGF-like domain</keyword>
<dbReference type="GO" id="GO:0005509">
    <property type="term" value="F:calcium ion binding"/>
    <property type="evidence" value="ECO:0007669"/>
    <property type="project" value="InterPro"/>
</dbReference>
<dbReference type="PRINTS" id="PR00010">
    <property type="entry name" value="EGFBLOOD"/>
</dbReference>
<dbReference type="Gene3D" id="2.10.25.10">
    <property type="entry name" value="Laminin"/>
    <property type="match status" value="5"/>
</dbReference>
<reference evidence="9" key="1">
    <citation type="submission" date="2018-11" db="EMBL/GenBank/DDBJ databases">
        <authorList>
            <person name="Alioto T."/>
            <person name="Alioto T."/>
        </authorList>
    </citation>
    <scope>NUCLEOTIDE SEQUENCE</scope>
</reference>
<comment type="caution">
    <text evidence="6">Lacks conserved residue(s) required for the propagation of feature annotation.</text>
</comment>
<evidence type="ECO:0000259" key="8">
    <source>
        <dbReference type="PROSITE" id="PS50835"/>
    </source>
</evidence>
<protein>
    <submittedName>
        <fullName evidence="9">Uncharacterized protein</fullName>
    </submittedName>
</protein>
<evidence type="ECO:0000256" key="2">
    <source>
        <dbReference type="ARBA" id="ARBA00022729"/>
    </source>
</evidence>
<dbReference type="Proteomes" id="UP000596742">
    <property type="component" value="Unassembled WGS sequence"/>
</dbReference>
<feature type="domain" description="EGF-like" evidence="7">
    <location>
        <begin position="208"/>
        <end position="244"/>
    </location>
</feature>
<dbReference type="Gene3D" id="2.60.40.10">
    <property type="entry name" value="Immunoglobulins"/>
    <property type="match status" value="3"/>
</dbReference>
<feature type="disulfide bond" evidence="6">
    <location>
        <begin position="121"/>
        <end position="130"/>
    </location>
</feature>
<evidence type="ECO:0000256" key="6">
    <source>
        <dbReference type="PROSITE-ProRule" id="PRU00076"/>
    </source>
</evidence>
<dbReference type="SMART" id="SM00179">
    <property type="entry name" value="EGF_CA"/>
    <property type="match status" value="5"/>
</dbReference>
<dbReference type="SMART" id="SM00408">
    <property type="entry name" value="IGc2"/>
    <property type="match status" value="3"/>
</dbReference>
<feature type="domain" description="EGF-like" evidence="7">
    <location>
        <begin position="170"/>
        <end position="206"/>
    </location>
</feature>
<organism evidence="9 10">
    <name type="scientific">Mytilus galloprovincialis</name>
    <name type="common">Mediterranean mussel</name>
    <dbReference type="NCBI Taxonomy" id="29158"/>
    <lineage>
        <taxon>Eukaryota</taxon>
        <taxon>Metazoa</taxon>
        <taxon>Spiralia</taxon>
        <taxon>Lophotrochozoa</taxon>
        <taxon>Mollusca</taxon>
        <taxon>Bivalvia</taxon>
        <taxon>Autobranchia</taxon>
        <taxon>Pteriomorphia</taxon>
        <taxon>Mytilida</taxon>
        <taxon>Mytiloidea</taxon>
        <taxon>Mytilidae</taxon>
        <taxon>Mytilinae</taxon>
        <taxon>Mytilus</taxon>
    </lineage>
</organism>
<dbReference type="OrthoDB" id="6110269at2759"/>
<dbReference type="PROSITE" id="PS01186">
    <property type="entry name" value="EGF_2"/>
    <property type="match status" value="5"/>
</dbReference>
<dbReference type="SUPFAM" id="SSF57196">
    <property type="entry name" value="EGF/Laminin"/>
    <property type="match status" value="5"/>
</dbReference>
<dbReference type="InterPro" id="IPR018097">
    <property type="entry name" value="EGF_Ca-bd_CS"/>
</dbReference>
<dbReference type="GO" id="GO:0007157">
    <property type="term" value="P:heterophilic cell-cell adhesion via plasma membrane cell adhesion molecules"/>
    <property type="evidence" value="ECO:0007669"/>
    <property type="project" value="TreeGrafter"/>
</dbReference>
<dbReference type="PANTHER" id="PTHR24049">
    <property type="entry name" value="CRUMBS FAMILY MEMBER"/>
    <property type="match status" value="1"/>
</dbReference>
<dbReference type="SUPFAM" id="SSF48726">
    <property type="entry name" value="Immunoglobulin"/>
    <property type="match status" value="3"/>
</dbReference>
<dbReference type="PROSITE" id="PS00022">
    <property type="entry name" value="EGF_1"/>
    <property type="match status" value="5"/>
</dbReference>
<dbReference type="PROSITE" id="PS01187">
    <property type="entry name" value="EGF_CA"/>
    <property type="match status" value="1"/>
</dbReference>
<feature type="disulfide bond" evidence="6">
    <location>
        <begin position="83"/>
        <end position="92"/>
    </location>
</feature>
<feature type="disulfide bond" evidence="6">
    <location>
        <begin position="159"/>
        <end position="168"/>
    </location>
</feature>
<dbReference type="CDD" id="cd00054">
    <property type="entry name" value="EGF_CA"/>
    <property type="match status" value="5"/>
</dbReference>
<dbReference type="InterPro" id="IPR036179">
    <property type="entry name" value="Ig-like_dom_sf"/>
</dbReference>
<dbReference type="InterPro" id="IPR000152">
    <property type="entry name" value="EGF-type_Asp/Asn_hydroxyl_site"/>
</dbReference>
<dbReference type="GO" id="GO:0003008">
    <property type="term" value="P:system process"/>
    <property type="evidence" value="ECO:0007669"/>
    <property type="project" value="UniProtKB-ARBA"/>
</dbReference>
<feature type="disulfide bond" evidence="6">
    <location>
        <begin position="234"/>
        <end position="243"/>
    </location>
</feature>
<feature type="domain" description="Ig-like" evidence="8">
    <location>
        <begin position="348"/>
        <end position="425"/>
    </location>
</feature>
<comment type="caution">
    <text evidence="9">The sequence shown here is derived from an EMBL/GenBank/DDBJ whole genome shotgun (WGS) entry which is preliminary data.</text>
</comment>
<dbReference type="FunFam" id="2.10.25.10:FF:000472">
    <property type="entry name" value="Uncharacterized protein, isoform A"/>
    <property type="match status" value="2"/>
</dbReference>
<dbReference type="InterPro" id="IPR003598">
    <property type="entry name" value="Ig_sub2"/>
</dbReference>
<dbReference type="InterPro" id="IPR051022">
    <property type="entry name" value="Notch_Cell-Fate_Det"/>
</dbReference>
<dbReference type="InterPro" id="IPR013098">
    <property type="entry name" value="Ig_I-set"/>
</dbReference>
<keyword evidence="5" id="KW-0325">Glycoprotein</keyword>
<evidence type="ECO:0000256" key="1">
    <source>
        <dbReference type="ARBA" id="ARBA00022536"/>
    </source>
</evidence>
<dbReference type="PROSITE" id="PS50026">
    <property type="entry name" value="EGF_3"/>
    <property type="match status" value="5"/>
</dbReference>
<dbReference type="FunFam" id="2.10.25.10:FF:000004">
    <property type="entry name" value="Neurogenic locus notch 1"/>
    <property type="match status" value="1"/>
</dbReference>
<dbReference type="FunFam" id="2.10.25.10:FF:000122">
    <property type="entry name" value="Protein crumbs homolog 2"/>
    <property type="match status" value="1"/>
</dbReference>
<dbReference type="GO" id="GO:0032991">
    <property type="term" value="C:protein-containing complex"/>
    <property type="evidence" value="ECO:0007669"/>
    <property type="project" value="TreeGrafter"/>
</dbReference>
<dbReference type="InterPro" id="IPR003599">
    <property type="entry name" value="Ig_sub"/>
</dbReference>
<sequence>MSTVENAHPQLCICPIFPRLDADIVEYHGKCLTYGHEDGVCYVNCYNGYVGDSCELKTGTRECYNWNPCQNGGTCVDASKCFCRNGYTGRSCETNIDECASSPCQHGGVCHDGVNSLTCTCSTGYTGIHCESDTNECISNPCQHGGVCHDAFNNFTCTCTLGYTGSYCETVDACASNPCQNTGVCIDQNNGYTCTCAKGFVGIHCQYDINECHSFPCRNKGVCNDLINGYNCSCQPGYSGKHCQNEPTIKIAPKILMNEVKPIDEGTQLYYIPCFAEGIPQPEVKWESIDKPYLPTNSKQVADFLIFQNVTTNDTGLYMCTAKNEIGTDIKVVHIIVKAKLQKIHSAPIIHALSMVQVNYYGDARLVCNVKGYPSPAINWKYNNILLQSSGNIIVVHNVTNSTTGYYTCIATNDAGTSQANVLLKAKYDVPRIITPPKTTVIMTGHSHNFTCIATGHPPPSIKWSFKSFTKQSTALPSHQLHQQGRLLTLFSIKTHESGTLTCTAENEFGNDKASVAVVFRHPSTSGFG</sequence>
<feature type="domain" description="EGF-like" evidence="7">
    <location>
        <begin position="95"/>
        <end position="131"/>
    </location>
</feature>